<reference evidence="2 3" key="1">
    <citation type="journal article" date="2009" name="Appl. Environ. Microbiol.">
        <title>Three genomes from the phylum Acidobacteria provide insight into the lifestyles of these microorganisms in soils.</title>
        <authorList>
            <person name="Ward N.L."/>
            <person name="Challacombe J.F."/>
            <person name="Janssen P.H."/>
            <person name="Henrissat B."/>
            <person name="Coutinho P.M."/>
            <person name="Wu M."/>
            <person name="Xie G."/>
            <person name="Haft D.H."/>
            <person name="Sait M."/>
            <person name="Badger J."/>
            <person name="Barabote R.D."/>
            <person name="Bradley B."/>
            <person name="Brettin T.S."/>
            <person name="Brinkac L.M."/>
            <person name="Bruce D."/>
            <person name="Creasy T."/>
            <person name="Daugherty S.C."/>
            <person name="Davidsen T.M."/>
            <person name="DeBoy R.T."/>
            <person name="Detter J.C."/>
            <person name="Dodson R.J."/>
            <person name="Durkin A.S."/>
            <person name="Ganapathy A."/>
            <person name="Gwinn-Giglio M."/>
            <person name="Han C.S."/>
            <person name="Khouri H."/>
            <person name="Kiss H."/>
            <person name="Kothari S.P."/>
            <person name="Madupu R."/>
            <person name="Nelson K.E."/>
            <person name="Nelson W.C."/>
            <person name="Paulsen I."/>
            <person name="Penn K."/>
            <person name="Ren Q."/>
            <person name="Rosovitz M.J."/>
            <person name="Selengut J.D."/>
            <person name="Shrivastava S."/>
            <person name="Sullivan S.A."/>
            <person name="Tapia R."/>
            <person name="Thompson L.S."/>
            <person name="Watkins K.L."/>
            <person name="Yang Q."/>
            <person name="Yu C."/>
            <person name="Zafar N."/>
            <person name="Zhou L."/>
            <person name="Kuske C.R."/>
        </authorList>
    </citation>
    <scope>NUCLEOTIDE SEQUENCE [LARGE SCALE GENOMIC DNA]</scope>
    <source>
        <strain evidence="2 3">Ellin345</strain>
    </source>
</reference>
<protein>
    <submittedName>
        <fullName evidence="2">Uncharacterized protein</fullName>
    </submittedName>
</protein>
<name>Q1IL65_KORVE</name>
<organism evidence="2 3">
    <name type="scientific">Koribacter versatilis (strain Ellin345)</name>
    <dbReference type="NCBI Taxonomy" id="204669"/>
    <lineage>
        <taxon>Bacteria</taxon>
        <taxon>Pseudomonadati</taxon>
        <taxon>Acidobacteriota</taxon>
        <taxon>Terriglobia</taxon>
        <taxon>Terriglobales</taxon>
        <taxon>Candidatus Korobacteraceae</taxon>
        <taxon>Candidatus Korobacter</taxon>
    </lineage>
</organism>
<dbReference type="KEGG" id="aba:Acid345_3384"/>
<dbReference type="STRING" id="204669.Acid345_3384"/>
<dbReference type="Proteomes" id="UP000002432">
    <property type="component" value="Chromosome"/>
</dbReference>
<keyword evidence="3" id="KW-1185">Reference proteome</keyword>
<dbReference type="RefSeq" id="WP_011524184.1">
    <property type="nucleotide sequence ID" value="NC_008009.1"/>
</dbReference>
<evidence type="ECO:0000256" key="1">
    <source>
        <dbReference type="SAM" id="MobiDB-lite"/>
    </source>
</evidence>
<evidence type="ECO:0000313" key="2">
    <source>
        <dbReference type="EMBL" id="ABF42385.1"/>
    </source>
</evidence>
<dbReference type="EMBL" id="CP000360">
    <property type="protein sequence ID" value="ABF42385.1"/>
    <property type="molecule type" value="Genomic_DNA"/>
</dbReference>
<dbReference type="HOGENOM" id="CLU_1208511_0_0_0"/>
<accession>Q1IL65</accession>
<proteinExistence type="predicted"/>
<evidence type="ECO:0000313" key="3">
    <source>
        <dbReference type="Proteomes" id="UP000002432"/>
    </source>
</evidence>
<gene>
    <name evidence="2" type="ordered locus">Acid345_3384</name>
</gene>
<sequence length="229" mass="25506">MAACRKCRENGCFKCEAQEGIDLCPLCEDGVFCPEQKRVAKLAAEKPAVRRDVYQPGSTRIELDQPVSARTRRIRERQAEPIAEDAPIEFSMCSGDANKFIEQGGAKLVHAVVKLVKERREKQIMSDLVCKFDGCTKGLTSRNRTGFCSKHWYYSTLPSANATPPRKSPAKHAAKNGNGHAEPPKDERPLTNVATFCLTEAQMDRLFLGSTFEAKVFALQTIIEQEQQA</sequence>
<feature type="region of interest" description="Disordered" evidence="1">
    <location>
        <begin position="160"/>
        <end position="188"/>
    </location>
</feature>
<dbReference type="AlphaFoldDB" id="Q1IL65"/>
<dbReference type="EnsemblBacteria" id="ABF42385">
    <property type="protein sequence ID" value="ABF42385"/>
    <property type="gene ID" value="Acid345_3384"/>
</dbReference>